<gene>
    <name evidence="7" type="ORF">MUN68_004075</name>
</gene>
<evidence type="ECO:0000256" key="3">
    <source>
        <dbReference type="ARBA" id="ARBA00022737"/>
    </source>
</evidence>
<dbReference type="InterPro" id="IPR032675">
    <property type="entry name" value="LRR_dom_sf"/>
</dbReference>
<dbReference type="PANTHER" id="PTHR46652:SF3">
    <property type="entry name" value="LEUCINE-RICH REPEAT-CONTAINING PROTEIN 9"/>
    <property type="match status" value="1"/>
</dbReference>
<dbReference type="InterPro" id="IPR026444">
    <property type="entry name" value="Secre_tail"/>
</dbReference>
<dbReference type="Pfam" id="PF12799">
    <property type="entry name" value="LRR_4"/>
    <property type="match status" value="1"/>
</dbReference>
<feature type="domain" description="Secretion system C-terminal sorting" evidence="5">
    <location>
        <begin position="960"/>
        <end position="1028"/>
    </location>
</feature>
<dbReference type="NCBIfam" id="TIGR04183">
    <property type="entry name" value="Por_Secre_tail"/>
    <property type="match status" value="1"/>
</dbReference>
<organism evidence="7 8">
    <name type="scientific">Psychroserpens ponticola</name>
    <dbReference type="NCBI Taxonomy" id="2932268"/>
    <lineage>
        <taxon>Bacteria</taxon>
        <taxon>Pseudomonadati</taxon>
        <taxon>Bacteroidota</taxon>
        <taxon>Flavobacteriia</taxon>
        <taxon>Flavobacteriales</taxon>
        <taxon>Flavobacteriaceae</taxon>
        <taxon>Psychroserpens</taxon>
    </lineage>
</organism>
<accession>A0ABY7S048</accession>
<dbReference type="InterPro" id="IPR055353">
    <property type="entry name" value="DUF7619"/>
</dbReference>
<keyword evidence="8" id="KW-1185">Reference proteome</keyword>
<proteinExistence type="predicted"/>
<feature type="chain" id="PRO_5047234378" evidence="4">
    <location>
        <begin position="22"/>
        <end position="1030"/>
    </location>
</feature>
<dbReference type="InterPro" id="IPR025875">
    <property type="entry name" value="Leu-rich_rpt_4"/>
</dbReference>
<dbReference type="InterPro" id="IPR001611">
    <property type="entry name" value="Leu-rich_rpt"/>
</dbReference>
<keyword evidence="1" id="KW-0433">Leucine-rich repeat</keyword>
<dbReference type="RefSeq" id="WP_249995443.1">
    <property type="nucleotide sequence ID" value="NZ_CP116221.1"/>
</dbReference>
<evidence type="ECO:0000256" key="4">
    <source>
        <dbReference type="SAM" id="SignalP"/>
    </source>
</evidence>
<evidence type="ECO:0000313" key="8">
    <source>
        <dbReference type="Proteomes" id="UP001202717"/>
    </source>
</evidence>
<feature type="domain" description="DUF7619" evidence="6">
    <location>
        <begin position="815"/>
        <end position="943"/>
    </location>
</feature>
<dbReference type="SUPFAM" id="SSF52058">
    <property type="entry name" value="L domain-like"/>
    <property type="match status" value="2"/>
</dbReference>
<keyword evidence="3" id="KW-0677">Repeat</keyword>
<keyword evidence="2 4" id="KW-0732">Signal</keyword>
<evidence type="ECO:0000313" key="7">
    <source>
        <dbReference type="EMBL" id="WCO02677.1"/>
    </source>
</evidence>
<sequence>MKSITSISFLFLMFLSSSAFAQIVDIPDANFKNALLTTNCVDTNGNGYGNIDADLNDDGEIQVTEAEAVLGLVLNSQNIVSLEGIAAFINLESLNCSFNNIVTLEGISNLANLHSLDCSYNDITELDMNFMTEVVEFDCSSNDFTSLNWSALTNISVGFTCTNTNFLTSVDLSNLVHANYISFQDNGALTSLNLDSLASAGSFRFVQNNDMLNLDVSSLLSANSLRITFNDDLITVDLSGLQTVSELLRLSDMDVNLTTVDLSSLTSVGGFLCSNASALSTLNLNNLQTVLDFTTTTNVGSGDFVLVNASSITNLELGNLESVFNDFNISGSFGDLNLSTLTFVGHDVTIQGPIQTTDLSGLINIGNDFEYGSSIPGVIDLSSLVSVQDIIANDADLTAIDLTSLTNMADLELDGNSLTSLDLSSLLDANDINVSGNDLTSINVDNLINVQSNFDATENQLSSLDVTSATYIGILDLGLNPIVNIDFGNLTMFIFKLSFGSQIQSLDLNNVDVTSYINVQSNPQLEYLFVKNGTDSNNLYLAGLPNLRYICVDDDEIDQVQTVIDDLGYTNCNLNTYCSFVPGGDYNTITGNIAFDNDNNGCDSNDDAFPFIKININDGVNDGATFTTNTGEYFFYTDDGTFTVTPDIENPTFFNLAPIDATINFPDINNNIELQDFCITPNGIHPDIEIVIAPSIPARPGFDAEYVITYKNKGNQTVSGDVLVNYNDAVLDYVSSTEIPTTQAVGALSWDYANLLPFESRSIYLILNVNDPTETPAVNIDDELEFTATVSPIAGDDLPSDNVFNFNQIVVGSFDPNDINCVEGDLVGATEIGNYLHYIVRFENTGNAPAENVVVKIEVDPTQFDINSLRLLSSSHDVDVKVTNNTLELIFESIYLEATGGHGNILLRMRTKQDLVTNDTVTKDAEIFFDYNFPIETNDANTTFAALSNPDYAIDNTINLYPNPVKNMLNIKAKNTIETISLFDVQGRLLQTKIDSNTEIELDMSTRSNGIYFVKILTDKGVYVEKIIKE</sequence>
<dbReference type="InterPro" id="IPR050836">
    <property type="entry name" value="SDS22/Internalin_LRR"/>
</dbReference>
<dbReference type="Pfam" id="PF18962">
    <property type="entry name" value="Por_Secre_tail"/>
    <property type="match status" value="1"/>
</dbReference>
<feature type="signal peptide" evidence="4">
    <location>
        <begin position="1"/>
        <end position="21"/>
    </location>
</feature>
<name>A0ABY7S048_9FLAO</name>
<dbReference type="PANTHER" id="PTHR46652">
    <property type="entry name" value="LEUCINE-RICH REPEAT AND IQ DOMAIN-CONTAINING PROTEIN 1-RELATED"/>
    <property type="match status" value="1"/>
</dbReference>
<evidence type="ECO:0000256" key="2">
    <source>
        <dbReference type="ARBA" id="ARBA00022729"/>
    </source>
</evidence>
<evidence type="ECO:0000259" key="5">
    <source>
        <dbReference type="Pfam" id="PF18962"/>
    </source>
</evidence>
<dbReference type="EMBL" id="CP116221">
    <property type="protein sequence ID" value="WCO02677.1"/>
    <property type="molecule type" value="Genomic_DNA"/>
</dbReference>
<reference evidence="7 8" key="1">
    <citation type="submission" date="2023-01" db="EMBL/GenBank/DDBJ databases">
        <title>Psychroserpens ponticola sp. nov., isolated from seawater.</title>
        <authorList>
            <person name="Kristyanto S."/>
            <person name="Jung J."/>
            <person name="Kim J.M."/>
            <person name="Jeon C.O."/>
        </authorList>
    </citation>
    <scope>NUCLEOTIDE SEQUENCE [LARGE SCALE GENOMIC DNA]</scope>
    <source>
        <strain evidence="7 8">MSW6</strain>
    </source>
</reference>
<dbReference type="Proteomes" id="UP001202717">
    <property type="component" value="Chromosome"/>
</dbReference>
<protein>
    <submittedName>
        <fullName evidence="7">T9SS type A sorting domain-containing protein</fullName>
    </submittedName>
</protein>
<dbReference type="Pfam" id="PF24595">
    <property type="entry name" value="DUF7619"/>
    <property type="match status" value="1"/>
</dbReference>
<evidence type="ECO:0000259" key="6">
    <source>
        <dbReference type="Pfam" id="PF24595"/>
    </source>
</evidence>
<dbReference type="Gene3D" id="3.80.10.10">
    <property type="entry name" value="Ribonuclease Inhibitor"/>
    <property type="match status" value="2"/>
</dbReference>
<evidence type="ECO:0000256" key="1">
    <source>
        <dbReference type="ARBA" id="ARBA00022614"/>
    </source>
</evidence>
<dbReference type="PROSITE" id="PS51450">
    <property type="entry name" value="LRR"/>
    <property type="match status" value="1"/>
</dbReference>